<dbReference type="EMBL" id="NBEF01000033">
    <property type="protein sequence ID" value="OQQ89376.1"/>
    <property type="molecule type" value="Genomic_DNA"/>
</dbReference>
<proteinExistence type="predicted"/>
<organism evidence="1 2">
    <name type="scientific">Ligilactobacillus salivarius</name>
    <dbReference type="NCBI Taxonomy" id="1624"/>
    <lineage>
        <taxon>Bacteria</taxon>
        <taxon>Bacillati</taxon>
        <taxon>Bacillota</taxon>
        <taxon>Bacilli</taxon>
        <taxon>Lactobacillales</taxon>
        <taxon>Lactobacillaceae</taxon>
        <taxon>Ligilactobacillus</taxon>
    </lineage>
</organism>
<gene>
    <name evidence="1" type="ORF">B6U56_09455</name>
</gene>
<comment type="caution">
    <text evidence="1">The sequence shown here is derived from an EMBL/GenBank/DDBJ whole genome shotgun (WGS) entry which is preliminary data.</text>
</comment>
<evidence type="ECO:0000313" key="2">
    <source>
        <dbReference type="Proteomes" id="UP000192575"/>
    </source>
</evidence>
<accession>A0A1V9R8X6</accession>
<dbReference type="Proteomes" id="UP000192575">
    <property type="component" value="Unassembled WGS sequence"/>
</dbReference>
<dbReference type="AlphaFoldDB" id="A0A1V9R8X6"/>
<dbReference type="RefSeq" id="WP_081535478.1">
    <property type="nucleotide sequence ID" value="NZ_NBEF01000033.1"/>
</dbReference>
<reference evidence="1 2" key="1">
    <citation type="submission" date="2017-03" db="EMBL/GenBank/DDBJ databases">
        <title>Phylogenomics and comparative genomics of Lactobacillus salivarius, a mammalian gut commensal.</title>
        <authorList>
            <person name="Harris H.M."/>
        </authorList>
    </citation>
    <scope>NUCLEOTIDE SEQUENCE [LARGE SCALE GENOMIC DNA]</scope>
    <source>
        <strain evidence="1 2">JCM 1047</strain>
    </source>
</reference>
<name>A0A1V9R8X6_9LACO</name>
<sequence>MSKNIENMVAELQKEFPNNWGDPEKGLKISVCDNESEYFEEDNLYFPEKIFYGVRIAYKEMHAEITKEECTDFNISIYSSIGLENLANFTKIINIISKHLSRMDFEN</sequence>
<protein>
    <submittedName>
        <fullName evidence="1">Uncharacterized protein</fullName>
    </submittedName>
</protein>
<evidence type="ECO:0000313" key="1">
    <source>
        <dbReference type="EMBL" id="OQQ89376.1"/>
    </source>
</evidence>